<evidence type="ECO:0000313" key="3">
    <source>
        <dbReference type="EMBL" id="MFC7257446.1"/>
    </source>
</evidence>
<dbReference type="EMBL" id="JBHTAT010000006">
    <property type="protein sequence ID" value="MFC7257415.1"/>
    <property type="molecule type" value="Genomic_DNA"/>
</dbReference>
<evidence type="ECO:0000313" key="2">
    <source>
        <dbReference type="EMBL" id="MFC7257415.1"/>
    </source>
</evidence>
<dbReference type="EMBL" id="JBHTAT010000006">
    <property type="protein sequence ID" value="MFC7257382.1"/>
    <property type="molecule type" value="Genomic_DNA"/>
</dbReference>
<proteinExistence type="predicted"/>
<evidence type="ECO:0000313" key="4">
    <source>
        <dbReference type="Proteomes" id="UP001596434"/>
    </source>
</evidence>
<gene>
    <name evidence="1" type="ORF">ACFQKE_19220</name>
    <name evidence="2" type="ORF">ACFQKE_19385</name>
    <name evidence="3" type="ORF">ACFQKE_19540</name>
</gene>
<reference evidence="4" key="2">
    <citation type="journal article" date="2019" name="Int. J. Syst. Evol. Microbiol.">
        <title>The Global Catalogue of Microorganisms (GCM) 10K type strain sequencing project: providing services to taxonomists for standard genome sequencing and annotation.</title>
        <authorList>
            <consortium name="The Broad Institute Genomics Platform"/>
            <consortium name="The Broad Institute Genome Sequencing Center for Infectious Disease"/>
            <person name="Wu L."/>
            <person name="Ma J."/>
        </authorList>
    </citation>
    <scope>NUCLEOTIDE SEQUENCE [LARGE SCALE GENOMIC DNA]</scope>
    <source>
        <strain evidence="4">GX21</strain>
    </source>
</reference>
<dbReference type="EMBL" id="JBHTAT010000006">
    <property type="protein sequence ID" value="MFC7257446.1"/>
    <property type="molecule type" value="Genomic_DNA"/>
</dbReference>
<reference evidence="2" key="3">
    <citation type="submission" date="2024-09" db="EMBL/GenBank/DDBJ databases">
        <authorList>
            <person name="Sun Q."/>
        </authorList>
    </citation>
    <scope>NUCLEOTIDE SEQUENCE</scope>
    <source>
        <strain evidence="2">CGMCC 4.163</strain>
    </source>
</reference>
<comment type="caution">
    <text evidence="2">The sequence shown here is derived from an EMBL/GenBank/DDBJ whole genome shotgun (WGS) entry which is preliminary data.</text>
</comment>
<dbReference type="AlphaFoldDB" id="A0ABD6A411"/>
<keyword evidence="4" id="KW-1185">Reference proteome</keyword>
<name>A0ABD6A411_9EURY</name>
<evidence type="ECO:0000313" key="1">
    <source>
        <dbReference type="EMBL" id="MFC7257382.1"/>
    </source>
</evidence>
<organism evidence="2 4">
    <name type="scientific">Haloplanus litoreus</name>
    <dbReference type="NCBI Taxonomy" id="767515"/>
    <lineage>
        <taxon>Archaea</taxon>
        <taxon>Methanobacteriati</taxon>
        <taxon>Methanobacteriota</taxon>
        <taxon>Stenosarchaea group</taxon>
        <taxon>Halobacteria</taxon>
        <taxon>Halobacteriales</taxon>
        <taxon>Haloferacaceae</taxon>
        <taxon>Haloplanus</taxon>
    </lineage>
</organism>
<dbReference type="RefSeq" id="WP_379707102.1">
    <property type="nucleotide sequence ID" value="NZ_JBHTAT010000006.1"/>
</dbReference>
<sequence length="83" mass="9026">MTVTIQCRREDCGRVFEVDADAESARCPACGREHSLEAVTGHDDGRPDVARESDADVAVSGADLAGNDLVIEIRIRLETREAR</sequence>
<accession>A0ABD6A411</accession>
<protein>
    <submittedName>
        <fullName evidence="2">Zinc ribbon domain-containing protein</fullName>
    </submittedName>
</protein>
<dbReference type="Proteomes" id="UP001596434">
    <property type="component" value="Unassembled WGS sequence"/>
</dbReference>
<reference evidence="2" key="1">
    <citation type="journal article" date="2014" name="Int. J. Syst. Evol. Microbiol.">
        <title>Complete genome sequence of Corynebacterium casei LMG S-19264T (=DSM 44701T), isolated from a smear-ripened cheese.</title>
        <authorList>
            <consortium name="US DOE Joint Genome Institute (JGI-PGF)"/>
            <person name="Walter F."/>
            <person name="Albersmeier A."/>
            <person name="Kalinowski J."/>
            <person name="Ruckert C."/>
        </authorList>
    </citation>
    <scope>NUCLEOTIDE SEQUENCE [LARGE SCALE GENOMIC DNA]</scope>
    <source>
        <strain evidence="2">CGMCC 4.163</strain>
    </source>
</reference>